<keyword evidence="2" id="KW-1185">Reference proteome</keyword>
<dbReference type="EMBL" id="CP146284">
    <property type="protein sequence ID" value="WWV66953.1"/>
    <property type="molecule type" value="Genomic_DNA"/>
</dbReference>
<accession>A0ABZ2INL7</accession>
<name>A0ABZ2INL7_9BACT</name>
<proteinExistence type="predicted"/>
<sequence length="361" mass="41978">MKNYLVTLCLFVGFTSCQPSLKYTDSTSLEWNDFPAVYPVHGTEVKLDEELLRPSRCYFTDQKLILKDDSEDYLLHFYEVDHFQKAGSYFTFGNGPDEYLWINNVWTDDSSLWVSDLRKSAVHRYKRSDFIKNIAPSELMAEKVVRLQDPYSSLVSLPDSSFLTLAGDIRKKRISHYDKNGIFLETAGEFPTWQEELSPFELLEGFRANLVLSPDKKSVFLFYMQTDLIEQYDLQGKLLKRIHGPEKFFPAVKQMLHGTNVHVSSVAGKSRDAYFSPLATSDKIYVLYSGEYFNPEKMNYLKRHLFVFDKDGKPVCRYELDQSIFCFTIDEQNQILYGISDQPEFHILKFELGLNKKSTNL</sequence>
<evidence type="ECO:0000313" key="1">
    <source>
        <dbReference type="EMBL" id="WWV66953.1"/>
    </source>
</evidence>
<organism evidence="1 2">
    <name type="scientific">Parabacteroides absconsus</name>
    <dbReference type="NCBI Taxonomy" id="2951805"/>
    <lineage>
        <taxon>Bacteria</taxon>
        <taxon>Pseudomonadati</taxon>
        <taxon>Bacteroidota</taxon>
        <taxon>Bacteroidia</taxon>
        <taxon>Bacteroidales</taxon>
        <taxon>Tannerellaceae</taxon>
        <taxon>Parabacteroides</taxon>
    </lineage>
</organism>
<reference evidence="1 2" key="1">
    <citation type="submission" date="2024-02" db="EMBL/GenBank/DDBJ databases">
        <title>Whole genome sequencing of Parabacteroides sp. AD58.</title>
        <authorList>
            <person name="Chaplin A.V."/>
            <person name="Pikina A.P."/>
            <person name="Sokolova S.R."/>
            <person name="Korostin D.O."/>
            <person name="Efimov B.A."/>
        </authorList>
    </citation>
    <scope>NUCLEOTIDE SEQUENCE [LARGE SCALE GENOMIC DNA]</scope>
    <source>
        <strain evidence="1 2">AD58</strain>
    </source>
</reference>
<dbReference type="InterPro" id="IPR011044">
    <property type="entry name" value="Quino_amine_DH_bsu"/>
</dbReference>
<dbReference type="PROSITE" id="PS51257">
    <property type="entry name" value="PROKAR_LIPOPROTEIN"/>
    <property type="match status" value="1"/>
</dbReference>
<protein>
    <submittedName>
        <fullName evidence="1">BF3164 family lipoprotein</fullName>
    </submittedName>
</protein>
<dbReference type="SUPFAM" id="SSF50969">
    <property type="entry name" value="YVTN repeat-like/Quinoprotein amine dehydrogenase"/>
    <property type="match status" value="1"/>
</dbReference>
<dbReference type="Proteomes" id="UP001320603">
    <property type="component" value="Chromosome"/>
</dbReference>
<dbReference type="Pfam" id="PF15869">
    <property type="entry name" value="TolB_like"/>
    <property type="match status" value="1"/>
</dbReference>
<evidence type="ECO:0000313" key="2">
    <source>
        <dbReference type="Proteomes" id="UP001320603"/>
    </source>
</evidence>
<keyword evidence="1" id="KW-0449">Lipoprotein</keyword>
<dbReference type="RefSeq" id="WP_251967424.1">
    <property type="nucleotide sequence ID" value="NZ_CP146284.1"/>
</dbReference>
<gene>
    <name evidence="1" type="ORF">NEE14_002890</name>
</gene>